<evidence type="ECO:0000256" key="1">
    <source>
        <dbReference type="SAM" id="MobiDB-lite"/>
    </source>
</evidence>
<dbReference type="EMBL" id="CAAALY010075644">
    <property type="protein sequence ID" value="VEL25688.1"/>
    <property type="molecule type" value="Genomic_DNA"/>
</dbReference>
<dbReference type="Proteomes" id="UP000784294">
    <property type="component" value="Unassembled WGS sequence"/>
</dbReference>
<feature type="compositionally biased region" description="Basic residues" evidence="1">
    <location>
        <begin position="72"/>
        <end position="81"/>
    </location>
</feature>
<accession>A0A3S5AJZ3</accession>
<dbReference type="OrthoDB" id="411372at2759"/>
<keyword evidence="3" id="KW-1185">Reference proteome</keyword>
<protein>
    <submittedName>
        <fullName evidence="2">Uncharacterized protein</fullName>
    </submittedName>
</protein>
<comment type="caution">
    <text evidence="2">The sequence shown here is derived from an EMBL/GenBank/DDBJ whole genome shotgun (WGS) entry which is preliminary data.</text>
</comment>
<name>A0A3S5AJZ3_9PLAT</name>
<evidence type="ECO:0000313" key="2">
    <source>
        <dbReference type="EMBL" id="VEL25688.1"/>
    </source>
</evidence>
<feature type="region of interest" description="Disordered" evidence="1">
    <location>
        <begin position="38"/>
        <end position="81"/>
    </location>
</feature>
<reference evidence="2" key="1">
    <citation type="submission" date="2018-11" db="EMBL/GenBank/DDBJ databases">
        <authorList>
            <consortium name="Pathogen Informatics"/>
        </authorList>
    </citation>
    <scope>NUCLEOTIDE SEQUENCE</scope>
</reference>
<sequence>MIFANRMLCGFCSKEQAYSSAGSCIECKRSILGGSNTTHWEGGKGCRNKNRMSRKDPKKYSNQAKTIPKKNTGQKKAGRTK</sequence>
<gene>
    <name evidence="2" type="ORF">PXEA_LOCUS19128</name>
</gene>
<proteinExistence type="predicted"/>
<dbReference type="AlphaFoldDB" id="A0A3S5AJZ3"/>
<feature type="compositionally biased region" description="Polar residues" evidence="1">
    <location>
        <begin position="60"/>
        <end position="71"/>
    </location>
</feature>
<evidence type="ECO:0000313" key="3">
    <source>
        <dbReference type="Proteomes" id="UP000784294"/>
    </source>
</evidence>
<organism evidence="2 3">
    <name type="scientific">Protopolystoma xenopodis</name>
    <dbReference type="NCBI Taxonomy" id="117903"/>
    <lineage>
        <taxon>Eukaryota</taxon>
        <taxon>Metazoa</taxon>
        <taxon>Spiralia</taxon>
        <taxon>Lophotrochozoa</taxon>
        <taxon>Platyhelminthes</taxon>
        <taxon>Monogenea</taxon>
        <taxon>Polyopisthocotylea</taxon>
        <taxon>Polystomatidea</taxon>
        <taxon>Polystomatidae</taxon>
        <taxon>Protopolystoma</taxon>
    </lineage>
</organism>